<dbReference type="PANTHER" id="PTHR45569:SF1">
    <property type="entry name" value="SENSOR PROTEIN KDPD"/>
    <property type="match status" value="1"/>
</dbReference>
<evidence type="ECO:0000256" key="1">
    <source>
        <dbReference type="ARBA" id="ARBA00022679"/>
    </source>
</evidence>
<dbReference type="InterPro" id="IPR003852">
    <property type="entry name" value="Sig_transdc_His_kinase_KdpD_N"/>
</dbReference>
<sequence>MDQDRPRAVTQQMDMDYPRRRGELRIYLGAAPGVGKTFAMLGEARRRLERGTDVV</sequence>
<reference evidence="6" key="1">
    <citation type="journal article" date="2019" name="Int. J. Syst. Evol. Microbiol.">
        <title>The Global Catalogue of Microorganisms (GCM) 10K type strain sequencing project: providing services to taxonomists for standard genome sequencing and annotation.</title>
        <authorList>
            <consortium name="The Broad Institute Genomics Platform"/>
            <consortium name="The Broad Institute Genome Sequencing Center for Infectious Disease"/>
            <person name="Wu L."/>
            <person name="Ma J."/>
        </authorList>
    </citation>
    <scope>NUCLEOTIDE SEQUENCE [LARGE SCALE GENOMIC DNA]</scope>
    <source>
        <strain evidence="6">JCM 31486</strain>
    </source>
</reference>
<dbReference type="Pfam" id="PF02702">
    <property type="entry name" value="KdpD"/>
    <property type="match status" value="1"/>
</dbReference>
<feature type="non-terminal residue" evidence="5">
    <location>
        <position position="55"/>
    </location>
</feature>
<dbReference type="Gene3D" id="3.40.50.300">
    <property type="entry name" value="P-loop containing nucleotide triphosphate hydrolases"/>
    <property type="match status" value="1"/>
</dbReference>
<organism evidence="5 6">
    <name type="scientific">Kibdelosporangium lantanae</name>
    <dbReference type="NCBI Taxonomy" id="1497396"/>
    <lineage>
        <taxon>Bacteria</taxon>
        <taxon>Bacillati</taxon>
        <taxon>Actinomycetota</taxon>
        <taxon>Actinomycetes</taxon>
        <taxon>Pseudonocardiales</taxon>
        <taxon>Pseudonocardiaceae</taxon>
        <taxon>Kibdelosporangium</taxon>
    </lineage>
</organism>
<keyword evidence="6" id="KW-1185">Reference proteome</keyword>
<dbReference type="InterPro" id="IPR027417">
    <property type="entry name" value="P-loop_NTPase"/>
</dbReference>
<feature type="domain" description="Signal transduction histidine kinase osmosensitive K+ channel sensor N-terminal" evidence="4">
    <location>
        <begin position="20"/>
        <end position="55"/>
    </location>
</feature>
<protein>
    <recommendedName>
        <fullName evidence="4">Signal transduction histidine kinase osmosensitive K+ channel sensor N-terminal domain-containing protein</fullName>
    </recommendedName>
</protein>
<keyword evidence="2" id="KW-0418">Kinase</keyword>
<evidence type="ECO:0000256" key="3">
    <source>
        <dbReference type="ARBA" id="ARBA00023012"/>
    </source>
</evidence>
<dbReference type="InterPro" id="IPR052023">
    <property type="entry name" value="Histidine_kinase_KdpD"/>
</dbReference>
<keyword evidence="3" id="KW-0902">Two-component regulatory system</keyword>
<accession>A0ABW3MGS2</accession>
<gene>
    <name evidence="5" type="ORF">ACFQ1S_32170</name>
</gene>
<evidence type="ECO:0000256" key="2">
    <source>
        <dbReference type="ARBA" id="ARBA00022777"/>
    </source>
</evidence>
<dbReference type="Proteomes" id="UP001597045">
    <property type="component" value="Unassembled WGS sequence"/>
</dbReference>
<dbReference type="PANTHER" id="PTHR45569">
    <property type="entry name" value="SENSOR PROTEIN KDPD"/>
    <property type="match status" value="1"/>
</dbReference>
<comment type="caution">
    <text evidence="5">The sequence shown here is derived from an EMBL/GenBank/DDBJ whole genome shotgun (WGS) entry which is preliminary data.</text>
</comment>
<evidence type="ECO:0000313" key="6">
    <source>
        <dbReference type="Proteomes" id="UP001597045"/>
    </source>
</evidence>
<evidence type="ECO:0000313" key="5">
    <source>
        <dbReference type="EMBL" id="MFD1049862.1"/>
    </source>
</evidence>
<dbReference type="EMBL" id="JBHTIS010002447">
    <property type="protein sequence ID" value="MFD1049862.1"/>
    <property type="molecule type" value="Genomic_DNA"/>
</dbReference>
<proteinExistence type="predicted"/>
<evidence type="ECO:0000259" key="4">
    <source>
        <dbReference type="Pfam" id="PF02702"/>
    </source>
</evidence>
<keyword evidence="1" id="KW-0808">Transferase</keyword>
<name>A0ABW3MGS2_9PSEU</name>